<dbReference type="Proteomes" id="UP000188159">
    <property type="component" value="Chromosome"/>
</dbReference>
<evidence type="ECO:0008006" key="3">
    <source>
        <dbReference type="Google" id="ProtNLM"/>
    </source>
</evidence>
<dbReference type="AlphaFoldDB" id="A0A1Q2C3V2"/>
<dbReference type="RefSeq" id="WP_077325284.1">
    <property type="nucleotide sequence ID" value="NZ_CP012098.1"/>
</dbReference>
<accession>A0A1Q2C3V2</accession>
<protein>
    <recommendedName>
        <fullName evidence="3">Chloramphenicol resistance protein</fullName>
    </recommendedName>
</protein>
<evidence type="ECO:0000313" key="2">
    <source>
        <dbReference type="Proteomes" id="UP000188159"/>
    </source>
</evidence>
<organism evidence="1 2">
    <name type="scientific">Anaerostipes hadrus</name>
    <dbReference type="NCBI Taxonomy" id="649756"/>
    <lineage>
        <taxon>Bacteria</taxon>
        <taxon>Bacillati</taxon>
        <taxon>Bacillota</taxon>
        <taxon>Clostridia</taxon>
        <taxon>Lachnospirales</taxon>
        <taxon>Lachnospiraceae</taxon>
        <taxon>Anaerostipes</taxon>
    </lineage>
</organism>
<reference evidence="1 2" key="1">
    <citation type="journal article" date="2016" name="Sci. Rep.">
        <title>Accelerated dysbiosis of gut microbiota during aggravation of DSS-induced colitis by a butyrate-producing bacterium.</title>
        <authorList>
            <person name="Zhang Q."/>
            <person name="Wu Y."/>
            <person name="Wang J."/>
            <person name="Wu G."/>
            <person name="Long W."/>
            <person name="Xue Z."/>
            <person name="Wang L."/>
            <person name="Zhang X."/>
            <person name="Pang X."/>
            <person name="Zhao Y."/>
            <person name="Zhao L."/>
            <person name="Zhang C."/>
        </authorList>
    </citation>
    <scope>NUCLEOTIDE SEQUENCE [LARGE SCALE GENOMIC DNA]</scope>
    <source>
        <strain evidence="1 2">BPB5</strain>
    </source>
</reference>
<evidence type="ECO:0000313" key="1">
    <source>
        <dbReference type="EMBL" id="AQP38412.1"/>
    </source>
</evidence>
<dbReference type="EMBL" id="CP012098">
    <property type="protein sequence ID" value="AQP38412.1"/>
    <property type="molecule type" value="Genomic_DNA"/>
</dbReference>
<proteinExistence type="predicted"/>
<sequence>MSVIASVRAFIQDYPGLSAFDDLVGVEHLPEDTKSYAIEASVTSQPIKRRYINGDTERRFNFVLASREYFGADVAENIDVAEFYEDFSDWLERCTINNELPEMDKGKRAIKIQALTNGYVFNADATKAQYQIQCQLIYYQKLGGI</sequence>
<gene>
    <name evidence="1" type="ORF">DO83_01415</name>
</gene>
<name>A0A1Q2C3V2_ANAHA</name>